<keyword evidence="4" id="KW-1185">Reference proteome</keyword>
<keyword evidence="1" id="KW-0597">Phosphoprotein</keyword>
<organism evidence="3 4">
    <name type="scientific">Microvirgula aerodenitrificans</name>
    <dbReference type="NCBI Taxonomy" id="57480"/>
    <lineage>
        <taxon>Bacteria</taxon>
        <taxon>Pseudomonadati</taxon>
        <taxon>Pseudomonadota</taxon>
        <taxon>Betaproteobacteria</taxon>
        <taxon>Neisseriales</taxon>
        <taxon>Aquaspirillaceae</taxon>
        <taxon>Microvirgula</taxon>
    </lineage>
</organism>
<dbReference type="Gene3D" id="3.40.50.2300">
    <property type="match status" value="1"/>
</dbReference>
<feature type="domain" description="Response regulatory" evidence="2">
    <location>
        <begin position="2"/>
        <end position="77"/>
    </location>
</feature>
<dbReference type="InterPro" id="IPR011006">
    <property type="entry name" value="CheY-like_superfamily"/>
</dbReference>
<accession>A0A2S0P8X7</accession>
<reference evidence="3 4" key="1">
    <citation type="submission" date="2018-04" db="EMBL/GenBank/DDBJ databases">
        <title>Denitrifier Microvirgula.</title>
        <authorList>
            <person name="Anderson E."/>
            <person name="Jang J."/>
            <person name="Ishii S."/>
        </authorList>
    </citation>
    <scope>NUCLEOTIDE SEQUENCE [LARGE SCALE GENOMIC DNA]</scope>
    <source>
        <strain evidence="3 4">BE2.4</strain>
    </source>
</reference>
<dbReference type="PROSITE" id="PS50110">
    <property type="entry name" value="RESPONSE_REGULATORY"/>
    <property type="match status" value="1"/>
</dbReference>
<dbReference type="RefSeq" id="WP_107888992.1">
    <property type="nucleotide sequence ID" value="NZ_CP028519.1"/>
</dbReference>
<proteinExistence type="predicted"/>
<evidence type="ECO:0000313" key="4">
    <source>
        <dbReference type="Proteomes" id="UP000244173"/>
    </source>
</evidence>
<dbReference type="GO" id="GO:0000160">
    <property type="term" value="P:phosphorelay signal transduction system"/>
    <property type="evidence" value="ECO:0007669"/>
    <property type="project" value="InterPro"/>
</dbReference>
<dbReference type="AlphaFoldDB" id="A0A2S0P8X7"/>
<evidence type="ECO:0000313" key="3">
    <source>
        <dbReference type="EMBL" id="AVY93791.1"/>
    </source>
</evidence>
<dbReference type="OrthoDB" id="5520457at2"/>
<evidence type="ECO:0000256" key="1">
    <source>
        <dbReference type="PROSITE-ProRule" id="PRU00169"/>
    </source>
</evidence>
<evidence type="ECO:0000259" key="2">
    <source>
        <dbReference type="PROSITE" id="PS50110"/>
    </source>
</evidence>
<dbReference type="SUPFAM" id="SSF52172">
    <property type="entry name" value="CheY-like"/>
    <property type="match status" value="1"/>
</dbReference>
<gene>
    <name evidence="3" type="ORF">DAI18_06845</name>
</gene>
<dbReference type="Proteomes" id="UP000244173">
    <property type="component" value="Chromosome"/>
</dbReference>
<protein>
    <recommendedName>
        <fullName evidence="2">Response regulatory domain-containing protein</fullName>
    </recommendedName>
</protein>
<sequence>MKILLVEDEGPKCNKIMACLMEIFPQSIVDCAKSVRSSLKMLDESKYDFVILDMSLPTFDITEDEHGGRPQGFGESK</sequence>
<dbReference type="InterPro" id="IPR001789">
    <property type="entry name" value="Sig_transdc_resp-reg_receiver"/>
</dbReference>
<dbReference type="EMBL" id="CP028519">
    <property type="protein sequence ID" value="AVY93791.1"/>
    <property type="molecule type" value="Genomic_DNA"/>
</dbReference>
<feature type="modified residue" description="4-aspartylphosphate" evidence="1">
    <location>
        <position position="53"/>
    </location>
</feature>
<name>A0A2S0P8X7_9NEIS</name>
<dbReference type="KEGG" id="maer:DAI18_06845"/>